<proteinExistence type="predicted"/>
<dbReference type="AlphaFoldDB" id="A0A9N8D8X3"/>
<feature type="transmembrane region" description="Helical" evidence="2">
    <location>
        <begin position="21"/>
        <end position="40"/>
    </location>
</feature>
<dbReference type="SUPFAM" id="SSF52833">
    <property type="entry name" value="Thioredoxin-like"/>
    <property type="match status" value="1"/>
</dbReference>
<keyword evidence="2" id="KW-1133">Transmembrane helix</keyword>
<feature type="region of interest" description="Disordered" evidence="1">
    <location>
        <begin position="42"/>
        <end position="85"/>
    </location>
</feature>
<accession>A0A9N8D8X3</accession>
<dbReference type="Gene3D" id="3.40.30.10">
    <property type="entry name" value="Glutaredoxin"/>
    <property type="match status" value="1"/>
</dbReference>
<sequence length="251" mass="28292">MAPQHHQSSVQGCTPLIMNRYLMNFLLVAAAYLTQANAFVPSSPSLSRSTGVDNRHQRQPLFVVADPPNREEEKEKLNGDENDDDKAWVKTTSGGFLPRIPRVLKEKIGRRVIPQEVLTIQEYKAAVADESDCMVCVRFYAPWCKACKAVQQPFRKLCRDYEGVVKFVEVPLTKENAFLHDGLGVPSLPYGHIYHPAAGLVEERKIKKKEFAEFAQVLKTYVQGECIVEYPEDGSACRQATKKEASSEHRP</sequence>
<evidence type="ECO:0000256" key="2">
    <source>
        <dbReference type="SAM" id="Phobius"/>
    </source>
</evidence>
<dbReference type="InterPro" id="IPR013766">
    <property type="entry name" value="Thioredoxin_domain"/>
</dbReference>
<feature type="domain" description="Thioredoxin" evidence="3">
    <location>
        <begin position="117"/>
        <end position="196"/>
    </location>
</feature>
<reference evidence="4" key="1">
    <citation type="submission" date="2020-06" db="EMBL/GenBank/DDBJ databases">
        <authorList>
            <consortium name="Plant Systems Biology data submission"/>
        </authorList>
    </citation>
    <scope>NUCLEOTIDE SEQUENCE</scope>
    <source>
        <strain evidence="4">D6</strain>
    </source>
</reference>
<dbReference type="CDD" id="cd02961">
    <property type="entry name" value="PDI_a_family"/>
    <property type="match status" value="1"/>
</dbReference>
<feature type="compositionally biased region" description="Basic and acidic residues" evidence="1">
    <location>
        <begin position="68"/>
        <end position="79"/>
    </location>
</feature>
<feature type="compositionally biased region" description="Polar residues" evidence="1">
    <location>
        <begin position="42"/>
        <end position="52"/>
    </location>
</feature>
<dbReference type="OrthoDB" id="2121326at2759"/>
<evidence type="ECO:0000259" key="3">
    <source>
        <dbReference type="Pfam" id="PF00085"/>
    </source>
</evidence>
<evidence type="ECO:0000313" key="4">
    <source>
        <dbReference type="EMBL" id="CAB9497385.1"/>
    </source>
</evidence>
<organism evidence="4 5">
    <name type="scientific">Seminavis robusta</name>
    <dbReference type="NCBI Taxonomy" id="568900"/>
    <lineage>
        <taxon>Eukaryota</taxon>
        <taxon>Sar</taxon>
        <taxon>Stramenopiles</taxon>
        <taxon>Ochrophyta</taxon>
        <taxon>Bacillariophyta</taxon>
        <taxon>Bacillariophyceae</taxon>
        <taxon>Bacillariophycidae</taxon>
        <taxon>Naviculales</taxon>
        <taxon>Naviculaceae</taxon>
        <taxon>Seminavis</taxon>
    </lineage>
</organism>
<gene>
    <name evidence="4" type="ORF">SEMRO_19_G013360.1</name>
</gene>
<name>A0A9N8D8X3_9STRA</name>
<keyword evidence="2" id="KW-0812">Transmembrane</keyword>
<evidence type="ECO:0000256" key="1">
    <source>
        <dbReference type="SAM" id="MobiDB-lite"/>
    </source>
</evidence>
<dbReference type="EMBL" id="CAICTM010000019">
    <property type="protein sequence ID" value="CAB9497385.1"/>
    <property type="molecule type" value="Genomic_DNA"/>
</dbReference>
<dbReference type="Pfam" id="PF00085">
    <property type="entry name" value="Thioredoxin"/>
    <property type="match status" value="1"/>
</dbReference>
<keyword evidence="5" id="KW-1185">Reference proteome</keyword>
<keyword evidence="2" id="KW-0472">Membrane</keyword>
<evidence type="ECO:0000313" key="5">
    <source>
        <dbReference type="Proteomes" id="UP001153069"/>
    </source>
</evidence>
<comment type="caution">
    <text evidence="4">The sequence shown here is derived from an EMBL/GenBank/DDBJ whole genome shotgun (WGS) entry which is preliminary data.</text>
</comment>
<protein>
    <submittedName>
        <fullName evidence="4">Thioredoxin</fullName>
    </submittedName>
</protein>
<dbReference type="InterPro" id="IPR036249">
    <property type="entry name" value="Thioredoxin-like_sf"/>
</dbReference>
<dbReference type="Proteomes" id="UP001153069">
    <property type="component" value="Unassembled WGS sequence"/>
</dbReference>